<dbReference type="InterPro" id="IPR001466">
    <property type="entry name" value="Beta-lactam-related"/>
</dbReference>
<feature type="domain" description="Beta-lactamase-related" evidence="2">
    <location>
        <begin position="87"/>
        <end position="383"/>
    </location>
</feature>
<feature type="signal peptide" evidence="1">
    <location>
        <begin position="1"/>
        <end position="19"/>
    </location>
</feature>
<dbReference type="SUPFAM" id="SSF56601">
    <property type="entry name" value="beta-lactamase/transpeptidase-like"/>
    <property type="match status" value="1"/>
</dbReference>
<feature type="chain" id="PRO_5012566507" description="Beta-lactamase-related domain-containing protein" evidence="1">
    <location>
        <begin position="20"/>
        <end position="405"/>
    </location>
</feature>
<evidence type="ECO:0000259" key="2">
    <source>
        <dbReference type="Pfam" id="PF00144"/>
    </source>
</evidence>
<evidence type="ECO:0000256" key="1">
    <source>
        <dbReference type="SAM" id="SignalP"/>
    </source>
</evidence>
<dbReference type="Pfam" id="PF00144">
    <property type="entry name" value="Beta-lactamase"/>
    <property type="match status" value="1"/>
</dbReference>
<dbReference type="AlphaFoldDB" id="A0A1L4CXU5"/>
<dbReference type="PROSITE" id="PS51257">
    <property type="entry name" value="PROKAR_LIPOPROTEIN"/>
    <property type="match status" value="1"/>
</dbReference>
<evidence type="ECO:0000313" key="3">
    <source>
        <dbReference type="EMBL" id="APJ02769.1"/>
    </source>
</evidence>
<dbReference type="PANTHER" id="PTHR46825:SF7">
    <property type="entry name" value="D-ALANYL-D-ALANINE CARBOXYPEPTIDASE"/>
    <property type="match status" value="1"/>
</dbReference>
<reference evidence="3 4" key="1">
    <citation type="submission" date="2016-10" db="EMBL/GenBank/DDBJ databases">
        <title>Silvanigrella aquatica sp. nov., isolated from a freshwater lake located in the Black Forest, Germany, description of Silvanigrellaceae fam. nov., Silvanigrellales ord. nov., reclassification of the order Bdellovibrionales in the class Oligoflexia, reclassification of the families Bacteriovoracaceae and Halobacteriovoraceae in the new order Bacteriovoracales ord. nov., and reclassification of the family Pseudobacteriovoracaceae in the order Oligoflexiales.</title>
        <authorList>
            <person name="Hahn M.W."/>
            <person name="Schmidt J."/>
            <person name="Koll U."/>
            <person name="Rohde M."/>
            <person name="Verbag S."/>
            <person name="Pitt A."/>
            <person name="Nakai R."/>
            <person name="Naganuma T."/>
            <person name="Lang E."/>
        </authorList>
    </citation>
    <scope>NUCLEOTIDE SEQUENCE [LARGE SCALE GENOMIC DNA]</scope>
    <source>
        <strain evidence="3 4">MWH-Nonnen-W8red</strain>
    </source>
</reference>
<accession>A0A1L4CXU5</accession>
<dbReference type="OrthoDB" id="5288296at2"/>
<evidence type="ECO:0000313" key="4">
    <source>
        <dbReference type="Proteomes" id="UP000184731"/>
    </source>
</evidence>
<proteinExistence type="predicted"/>
<keyword evidence="1" id="KW-0732">Signal</keyword>
<dbReference type="PANTHER" id="PTHR46825">
    <property type="entry name" value="D-ALANYL-D-ALANINE-CARBOXYPEPTIDASE/ENDOPEPTIDASE AMPH"/>
    <property type="match status" value="1"/>
</dbReference>
<keyword evidence="4" id="KW-1185">Reference proteome</keyword>
<dbReference type="InterPro" id="IPR050491">
    <property type="entry name" value="AmpC-like"/>
</dbReference>
<dbReference type="Proteomes" id="UP000184731">
    <property type="component" value="Chromosome"/>
</dbReference>
<sequence>MKKYNFIRIILILSFFVFSCNHKKFHEVNQNENINNLKKIFDDYYFQFKDIEYFSAVSFTMQCNGFNNSLPITFQNGYKINSNSFSSDEKINLRSIFQIGSLTKSIISILLLQIMNDPLYKDKNISLEDGIEKWININDFPSLYPWRNVTLLQLLNMTSGIPDYLKNSKFLDTLINNPDKHFSKSELFSFIDGNNYISESNFEYSNSNYLILGVIIENITKNSLENEVYNRIIKNYNIHSTFFPSHFPDQNLNINLVNGYYYDFNSLILPLKTNISNYSLSYANSAGGMLSTTEDFNYFIQNVFNSKSIYLKKFLIDMAVEIERDHDFSEFYSMGFGIKKDLKNEELSFKHTGMTLGFRSMFTYNPDYNLSMVIFVNSSIDNENIEKLIHFLNEEIYSRNYCKKL</sequence>
<organism evidence="3 4">
    <name type="scientific">Silvanigrella aquatica</name>
    <dbReference type="NCBI Taxonomy" id="1915309"/>
    <lineage>
        <taxon>Bacteria</taxon>
        <taxon>Pseudomonadati</taxon>
        <taxon>Bdellovibrionota</taxon>
        <taxon>Oligoflexia</taxon>
        <taxon>Silvanigrellales</taxon>
        <taxon>Silvanigrellaceae</taxon>
        <taxon>Silvanigrella</taxon>
    </lineage>
</organism>
<dbReference type="STRING" id="1915309.AXG55_02045"/>
<protein>
    <recommendedName>
        <fullName evidence="2">Beta-lactamase-related domain-containing protein</fullName>
    </recommendedName>
</protein>
<dbReference type="InterPro" id="IPR012338">
    <property type="entry name" value="Beta-lactam/transpept-like"/>
</dbReference>
<dbReference type="EMBL" id="CP017834">
    <property type="protein sequence ID" value="APJ02769.1"/>
    <property type="molecule type" value="Genomic_DNA"/>
</dbReference>
<gene>
    <name evidence="3" type="ORF">AXG55_02045</name>
</gene>
<dbReference type="KEGG" id="saqi:AXG55_02045"/>
<name>A0A1L4CXU5_9BACT</name>
<dbReference type="Gene3D" id="3.40.710.10">
    <property type="entry name" value="DD-peptidase/beta-lactamase superfamily"/>
    <property type="match status" value="1"/>
</dbReference>